<dbReference type="Proteomes" id="UP000700732">
    <property type="component" value="Unassembled WGS sequence"/>
</dbReference>
<protein>
    <submittedName>
        <fullName evidence="1">Uncharacterized protein</fullName>
    </submittedName>
</protein>
<keyword evidence="2" id="KW-1185">Reference proteome</keyword>
<proteinExistence type="predicted"/>
<accession>A0ABR6WGC4</accession>
<comment type="caution">
    <text evidence="1">The sequence shown here is derived from an EMBL/GenBank/DDBJ whole genome shotgun (WGS) entry which is preliminary data.</text>
</comment>
<sequence>MIIHPFEESIKAQYNKRKLLFNNVLLLPDFKITVLKAVQSVAGNGVKSGFDSWFGALDYMKSRINEIDFDIAIIGCGAYGMPLAAHVKDTGKQAIHMGGETQIMFGIKGKRWENESYNTNSN</sequence>
<gene>
    <name evidence="1" type="ORF">FH603_5962</name>
</gene>
<evidence type="ECO:0000313" key="2">
    <source>
        <dbReference type="Proteomes" id="UP000700732"/>
    </source>
</evidence>
<dbReference type="RefSeq" id="WP_186742783.1">
    <property type="nucleotide sequence ID" value="NZ_VFIA01000173.1"/>
</dbReference>
<evidence type="ECO:0000313" key="1">
    <source>
        <dbReference type="EMBL" id="MBC3795424.1"/>
    </source>
</evidence>
<reference evidence="1 2" key="1">
    <citation type="submission" date="2019-06" db="EMBL/GenBank/DDBJ databases">
        <title>Spirosoma utsteinense sp. nov. isolated from Antarctic ice-free soils.</title>
        <authorList>
            <person name="Tahon G."/>
        </authorList>
    </citation>
    <scope>NUCLEOTIDE SEQUENCE [LARGE SCALE GENOMIC DNA]</scope>
    <source>
        <strain evidence="1 2">LMG 31447</strain>
    </source>
</reference>
<organism evidence="1 2">
    <name type="scientific">Spirosoma utsteinense</name>
    <dbReference type="NCBI Taxonomy" id="2585773"/>
    <lineage>
        <taxon>Bacteria</taxon>
        <taxon>Pseudomonadati</taxon>
        <taxon>Bacteroidota</taxon>
        <taxon>Cytophagia</taxon>
        <taxon>Cytophagales</taxon>
        <taxon>Cytophagaceae</taxon>
        <taxon>Spirosoma</taxon>
    </lineage>
</organism>
<name>A0ABR6WGC4_9BACT</name>
<dbReference type="EMBL" id="VFIA01000173">
    <property type="protein sequence ID" value="MBC3795424.1"/>
    <property type="molecule type" value="Genomic_DNA"/>
</dbReference>